<accession>A0A1S8N5L5</accession>
<evidence type="ECO:0000313" key="1">
    <source>
        <dbReference type="EMBL" id="OOM11715.1"/>
    </source>
</evidence>
<protein>
    <submittedName>
        <fullName evidence="1">Uncharacterized protein</fullName>
    </submittedName>
</protein>
<dbReference type="EMBL" id="LZYZ01000004">
    <property type="protein sequence ID" value="OOM11715.1"/>
    <property type="molecule type" value="Genomic_DNA"/>
</dbReference>
<dbReference type="AlphaFoldDB" id="A0A1S8N5L5"/>
<comment type="caution">
    <text evidence="1">The sequence shown here is derived from an EMBL/GenBank/DDBJ whole genome shotgun (WGS) entry which is preliminary data.</text>
</comment>
<name>A0A1S8N5L5_CLOSA</name>
<sequence>MKKKGTLIEKKLIEDLRNNILGSEDDEMGFLVRLRDGEGLDKKKLENTYRILNKMIAIYDNYNQIDKKVIELIMNIPRDMDSFVEWNLECKDDIETAIVKFLRYISRILKTE</sequence>
<proteinExistence type="predicted"/>
<evidence type="ECO:0000313" key="2">
    <source>
        <dbReference type="Proteomes" id="UP000191154"/>
    </source>
</evidence>
<dbReference type="RefSeq" id="WP_077865415.1">
    <property type="nucleotide sequence ID" value="NZ_LZYZ01000004.1"/>
</dbReference>
<gene>
    <name evidence="1" type="ORF">CLOSAC_21420</name>
</gene>
<organism evidence="1 2">
    <name type="scientific">Clostridium saccharobutylicum</name>
    <dbReference type="NCBI Taxonomy" id="169679"/>
    <lineage>
        <taxon>Bacteria</taxon>
        <taxon>Bacillati</taxon>
        <taxon>Bacillota</taxon>
        <taxon>Clostridia</taxon>
        <taxon>Eubacteriales</taxon>
        <taxon>Clostridiaceae</taxon>
        <taxon>Clostridium</taxon>
    </lineage>
</organism>
<dbReference type="Proteomes" id="UP000191154">
    <property type="component" value="Unassembled WGS sequence"/>
</dbReference>
<reference evidence="1 2" key="1">
    <citation type="submission" date="2016-05" db="EMBL/GenBank/DDBJ databases">
        <title>Microbial solvent formation.</title>
        <authorList>
            <person name="Poehlein A."/>
            <person name="Montoya Solano J.D."/>
            <person name="Flitsch S."/>
            <person name="Krabben P."/>
            <person name="Duerre P."/>
            <person name="Daniel R."/>
        </authorList>
    </citation>
    <scope>NUCLEOTIDE SEQUENCE [LARGE SCALE GENOMIC DNA]</scope>
    <source>
        <strain evidence="1 2">L1-8</strain>
    </source>
</reference>